<dbReference type="KEGG" id="mng:MNEG_5225"/>
<feature type="domain" description="Protein kinase" evidence="8">
    <location>
        <begin position="35"/>
        <end position="420"/>
    </location>
</feature>
<feature type="binding site" evidence="5">
    <location>
        <position position="64"/>
    </location>
    <ligand>
        <name>ATP</name>
        <dbReference type="ChEBI" id="CHEBI:30616"/>
    </ligand>
</feature>
<evidence type="ECO:0000256" key="5">
    <source>
        <dbReference type="PROSITE-ProRule" id="PRU10141"/>
    </source>
</evidence>
<dbReference type="InterPro" id="IPR008271">
    <property type="entry name" value="Ser/Thr_kinase_AS"/>
</dbReference>
<dbReference type="GeneID" id="25738102"/>
<dbReference type="PROSITE" id="PS00108">
    <property type="entry name" value="PROTEIN_KINASE_ST"/>
    <property type="match status" value="1"/>
</dbReference>
<evidence type="ECO:0000313" key="10">
    <source>
        <dbReference type="Proteomes" id="UP000054498"/>
    </source>
</evidence>
<reference evidence="9 10" key="1">
    <citation type="journal article" date="2013" name="BMC Genomics">
        <title>Reconstruction of the lipid metabolism for the microalga Monoraphidium neglectum from its genome sequence reveals characteristics suitable for biofuel production.</title>
        <authorList>
            <person name="Bogen C."/>
            <person name="Al-Dilaimi A."/>
            <person name="Albersmeier A."/>
            <person name="Wichmann J."/>
            <person name="Grundmann M."/>
            <person name="Rupp O."/>
            <person name="Lauersen K.J."/>
            <person name="Blifernez-Klassen O."/>
            <person name="Kalinowski J."/>
            <person name="Goesmann A."/>
            <person name="Mussgnug J.H."/>
            <person name="Kruse O."/>
        </authorList>
    </citation>
    <scope>NUCLEOTIDE SEQUENCE [LARGE SCALE GENOMIC DNA]</scope>
    <source>
        <strain evidence="9 10">SAG 48.87</strain>
    </source>
</reference>
<dbReference type="InterPro" id="IPR017441">
    <property type="entry name" value="Protein_kinase_ATP_BS"/>
</dbReference>
<dbReference type="Gene3D" id="3.30.200.20">
    <property type="entry name" value="Phosphorylase Kinase, domain 1"/>
    <property type="match status" value="1"/>
</dbReference>
<dbReference type="InterPro" id="IPR000719">
    <property type="entry name" value="Prot_kinase_dom"/>
</dbReference>
<dbReference type="InterPro" id="IPR050117">
    <property type="entry name" value="MAPK"/>
</dbReference>
<dbReference type="SMART" id="SM00220">
    <property type="entry name" value="S_TKc"/>
    <property type="match status" value="1"/>
</dbReference>
<evidence type="ECO:0000256" key="1">
    <source>
        <dbReference type="ARBA" id="ARBA00022679"/>
    </source>
</evidence>
<evidence type="ECO:0000313" key="9">
    <source>
        <dbReference type="EMBL" id="KIZ02738.1"/>
    </source>
</evidence>
<dbReference type="AlphaFoldDB" id="A0A0D2JVB3"/>
<dbReference type="SUPFAM" id="SSF56112">
    <property type="entry name" value="Protein kinase-like (PK-like)"/>
    <property type="match status" value="1"/>
</dbReference>
<keyword evidence="10" id="KW-1185">Reference proteome</keyword>
<accession>A0A0D2JVB3</accession>
<evidence type="ECO:0000259" key="8">
    <source>
        <dbReference type="PROSITE" id="PS50011"/>
    </source>
</evidence>
<dbReference type="InterPro" id="IPR011009">
    <property type="entry name" value="Kinase-like_dom_sf"/>
</dbReference>
<keyword evidence="3 9" id="KW-0418">Kinase</keyword>
<protein>
    <submittedName>
        <fullName evidence="9">MAP kinase</fullName>
        <ecNumber evidence="9">2.7.11.24</ecNumber>
    </submittedName>
</protein>
<evidence type="ECO:0000256" key="3">
    <source>
        <dbReference type="ARBA" id="ARBA00022777"/>
    </source>
</evidence>
<name>A0A0D2JVB3_9CHLO</name>
<dbReference type="RefSeq" id="XP_013901757.1">
    <property type="nucleotide sequence ID" value="XM_014046303.1"/>
</dbReference>
<dbReference type="Pfam" id="PF00069">
    <property type="entry name" value="Pkinase"/>
    <property type="match status" value="1"/>
</dbReference>
<dbReference type="EMBL" id="KK100986">
    <property type="protein sequence ID" value="KIZ02738.1"/>
    <property type="molecule type" value="Genomic_DNA"/>
</dbReference>
<dbReference type="GO" id="GO:0004707">
    <property type="term" value="F:MAP kinase activity"/>
    <property type="evidence" value="ECO:0007669"/>
    <property type="project" value="UniProtKB-EC"/>
</dbReference>
<dbReference type="Gene3D" id="1.10.510.10">
    <property type="entry name" value="Transferase(Phosphotransferase) domain 1"/>
    <property type="match status" value="3"/>
</dbReference>
<dbReference type="PROSITE" id="PS00107">
    <property type="entry name" value="PROTEIN_KINASE_ATP"/>
    <property type="match status" value="1"/>
</dbReference>
<gene>
    <name evidence="9" type="ORF">MNEG_5225</name>
</gene>
<dbReference type="PROSITE" id="PS50011">
    <property type="entry name" value="PROTEIN_KINASE_DOM"/>
    <property type="match status" value="1"/>
</dbReference>
<dbReference type="GO" id="GO:0005524">
    <property type="term" value="F:ATP binding"/>
    <property type="evidence" value="ECO:0007669"/>
    <property type="project" value="UniProtKB-UniRule"/>
</dbReference>
<sequence>MAQQHAGGGAAIRASPCEPGVYYINGQTWAVGARYTLMKLLGEGSFSQVCMAVDNDTQEPVALKRIPDVLTSLENAKRVLREVCILRRMDHPGIIALRDVFLRPASTGRCVYRNGQLGDLFHVRGQISESEVKSIMFQLLQALQYLHDNGVWHRDVKTANILVTFCDGARLVKIADLGSARSAALGASCTSPRAAGASGASALAPEPPGGSAAMAPGGGAAADTAAAASALAAVTIGGARGAGSGRGSVMCMEEAHMKHSDSFMVEGDREISTSGDLFARAPEVVMSRGVYTAAIDVWGTGCVFGELLQRVPWVGKACTPHLQVAPVFALHGMPPTPTSGERYSSRDGGAGNSVMRHELQALFAVVGTPSWSCIEGVPSKAWRNYLRRMPGKAPTLYRRFGAAGEVAVDLLQRLLSFDPA</sequence>
<dbReference type="STRING" id="145388.A0A0D2JVB3"/>
<dbReference type="Proteomes" id="UP000054498">
    <property type="component" value="Unassembled WGS sequence"/>
</dbReference>
<feature type="region of interest" description="Disordered" evidence="7">
    <location>
        <begin position="196"/>
        <end position="217"/>
    </location>
</feature>
<dbReference type="OrthoDB" id="248923at2759"/>
<keyword evidence="2 5" id="KW-0547">Nucleotide-binding</keyword>
<dbReference type="PANTHER" id="PTHR24055">
    <property type="entry name" value="MITOGEN-ACTIVATED PROTEIN KINASE"/>
    <property type="match status" value="1"/>
</dbReference>
<organism evidence="9 10">
    <name type="scientific">Monoraphidium neglectum</name>
    <dbReference type="NCBI Taxonomy" id="145388"/>
    <lineage>
        <taxon>Eukaryota</taxon>
        <taxon>Viridiplantae</taxon>
        <taxon>Chlorophyta</taxon>
        <taxon>core chlorophytes</taxon>
        <taxon>Chlorophyceae</taxon>
        <taxon>CS clade</taxon>
        <taxon>Sphaeropleales</taxon>
        <taxon>Selenastraceae</taxon>
        <taxon>Monoraphidium</taxon>
    </lineage>
</organism>
<dbReference type="EC" id="2.7.11.24" evidence="9"/>
<evidence type="ECO:0000256" key="7">
    <source>
        <dbReference type="SAM" id="MobiDB-lite"/>
    </source>
</evidence>
<proteinExistence type="inferred from homology"/>
<evidence type="ECO:0000256" key="4">
    <source>
        <dbReference type="ARBA" id="ARBA00022840"/>
    </source>
</evidence>
<evidence type="ECO:0000256" key="6">
    <source>
        <dbReference type="RuleBase" id="RU000304"/>
    </source>
</evidence>
<keyword evidence="4 5" id="KW-0067">ATP-binding</keyword>
<keyword evidence="6" id="KW-0723">Serine/threonine-protein kinase</keyword>
<evidence type="ECO:0000256" key="2">
    <source>
        <dbReference type="ARBA" id="ARBA00022741"/>
    </source>
</evidence>
<feature type="non-terminal residue" evidence="9">
    <location>
        <position position="420"/>
    </location>
</feature>
<comment type="similarity">
    <text evidence="6">Belongs to the protein kinase superfamily.</text>
</comment>
<keyword evidence="1 9" id="KW-0808">Transferase</keyword>